<dbReference type="RefSeq" id="WP_158618698.1">
    <property type="nucleotide sequence ID" value="NZ_AP018449.1"/>
</dbReference>
<evidence type="ECO:0000313" key="1">
    <source>
        <dbReference type="EMBL" id="BBB91039.1"/>
    </source>
</evidence>
<gene>
    <name evidence="1" type="ORF">MAMMFC1_01707</name>
</gene>
<evidence type="ECO:0000313" key="2">
    <source>
        <dbReference type="Proteomes" id="UP000276437"/>
    </source>
</evidence>
<name>A0A348AIZ1_9FIRM</name>
<dbReference type="KEGG" id="mana:MAMMFC1_01707"/>
<reference evidence="1 2" key="1">
    <citation type="journal article" date="2018" name="Int. J. Syst. Evol. Microbiol.">
        <title>Methylomusa anaerophila gen. nov., sp. nov., an anaerobic methanol-utilizing bacterium isolated from a microbial fuel cell.</title>
        <authorList>
            <person name="Amano N."/>
            <person name="Yamamuro A."/>
            <person name="Miyahara M."/>
            <person name="Kouzuma A."/>
            <person name="Abe T."/>
            <person name="Watanabe K."/>
        </authorList>
    </citation>
    <scope>NUCLEOTIDE SEQUENCE [LARGE SCALE GENOMIC DNA]</scope>
    <source>
        <strain evidence="1 2">MMFC1</strain>
    </source>
</reference>
<dbReference type="Proteomes" id="UP000276437">
    <property type="component" value="Chromosome"/>
</dbReference>
<accession>A0A348AIZ1</accession>
<organism evidence="1 2">
    <name type="scientific">Methylomusa anaerophila</name>
    <dbReference type="NCBI Taxonomy" id="1930071"/>
    <lineage>
        <taxon>Bacteria</taxon>
        <taxon>Bacillati</taxon>
        <taxon>Bacillota</taxon>
        <taxon>Negativicutes</taxon>
        <taxon>Selenomonadales</taxon>
        <taxon>Sporomusaceae</taxon>
        <taxon>Methylomusa</taxon>
    </lineage>
</organism>
<keyword evidence="2" id="KW-1185">Reference proteome</keyword>
<dbReference type="EMBL" id="AP018449">
    <property type="protein sequence ID" value="BBB91039.1"/>
    <property type="molecule type" value="Genomic_DNA"/>
</dbReference>
<dbReference type="AlphaFoldDB" id="A0A348AIZ1"/>
<proteinExistence type="predicted"/>
<protein>
    <submittedName>
        <fullName evidence="1">Uncharacterized protein</fullName>
    </submittedName>
</protein>
<sequence>MACDNYWQALFDKINTMSDEEFEQLCNELDSERNLFVIEEDADTDAD</sequence>